<dbReference type="WBParaSite" id="RSKR_0000564600.1">
    <property type="protein sequence ID" value="RSKR_0000564600.1"/>
    <property type="gene ID" value="RSKR_0000564600"/>
</dbReference>
<evidence type="ECO:0000313" key="2">
    <source>
        <dbReference type="WBParaSite" id="RSKR_0000564600.1"/>
    </source>
</evidence>
<sequence>MANNIMEMLTNPVNQKSEDPPNFLDVDLDPNCCYSREDVMRIKETTPSKTRPDFLSESFNEENGIFSVDLWMEDHWKQNGITSKNEGKLKKKVFPKKEEHGNFDGLANILSPQRKGFSGGCRAASPDNLADRLGGSNVFKPNWRSYEGGPTAKGEPSRGSAFSDTRKLPKTDYTTRLTSDKDTFRGTNKNRGDWKGTADSNTFRPSFAKEAGSRKKVNSYDRKSSISDDNLPAWMDDDSEENGEFELKGFDDDDDFLGKKAAAKEPKPHKAKKYGDDPRSQLANERLTPIEDVKTEISADESLADYLKKMSIGDGRHEGSSGLSGSKFSKFFGCGGASNGGLNQENRPPSNPSAPDKSIFEKIGVQFGNCESYHQTGPERLYIDETNVHQPKQQVANGGSGMLNRLMSGPPKTPGSPVRMIGNLELDANLRAKGVNLEDLEKSLLRFNPRDRASSQQMANPMMNEAAMQQHQRFELQRMMSQHEAARQHAQLREQQQMMMNAKMEFLKGNPLNDPNNQQNLMEKLARLNNKGDGPDLKDGKQEEQGKIPPPMPNMMPQMGMGGPQMPFVPTPDVLQNMIINQRIRQYLGPEALSNDAYKAFVCELRQRLLARAPELVHQPMTLNAALAQLLAQHHSNNGRAFNQQQQNMGMAQPGTNFQQSGNQESFMGQQQNMMKRTPTTSHEPTSSTHSKLNSFVPTSVIRQMHKSGQCHSNSGRTSNSQTPPAQNGGPNESGASDDKRSQGEADATLKSPLSSNQKTNHVMNNLEKNRLNHQYASLMSAMTTGMPMQGWKQANENAQQTMYAQQHVLAQMPPQAQQQFMAALQLRKEQFLAAAAAAANNQNTGMGQMGFAISNIGNEQGLGGKQHIQGNVEEPNANYVTSHPEGYSNPVLVDFHADWCGPCKAQGPRLEARVNSFEGQIQLAKINVDEVGSLADEFEIRAVPTILAVKNGEVIARFEGAMEDTEIDQMIEDTIAH</sequence>
<reference evidence="2" key="1">
    <citation type="submission" date="2016-11" db="UniProtKB">
        <authorList>
            <consortium name="WormBaseParasite"/>
        </authorList>
    </citation>
    <scope>IDENTIFICATION</scope>
    <source>
        <strain evidence="2">KR3021</strain>
    </source>
</reference>
<accession>A0AC35TZT9</accession>
<dbReference type="Proteomes" id="UP000095286">
    <property type="component" value="Unplaced"/>
</dbReference>
<organism evidence="1 2">
    <name type="scientific">Rhabditophanes sp. KR3021</name>
    <dbReference type="NCBI Taxonomy" id="114890"/>
    <lineage>
        <taxon>Eukaryota</taxon>
        <taxon>Metazoa</taxon>
        <taxon>Ecdysozoa</taxon>
        <taxon>Nematoda</taxon>
        <taxon>Chromadorea</taxon>
        <taxon>Rhabditida</taxon>
        <taxon>Tylenchina</taxon>
        <taxon>Panagrolaimomorpha</taxon>
        <taxon>Strongyloidoidea</taxon>
        <taxon>Alloionematidae</taxon>
        <taxon>Rhabditophanes</taxon>
    </lineage>
</organism>
<name>A0AC35TZT9_9BILA</name>
<protein>
    <submittedName>
        <fullName evidence="2">Thioredoxin domain-containing protein</fullName>
    </submittedName>
</protein>
<evidence type="ECO:0000313" key="1">
    <source>
        <dbReference type="Proteomes" id="UP000095286"/>
    </source>
</evidence>
<proteinExistence type="predicted"/>